<comment type="caution">
    <text evidence="2">The sequence shown here is derived from an EMBL/GenBank/DDBJ whole genome shotgun (WGS) entry which is preliminary data.</text>
</comment>
<feature type="domain" description="DUF4037" evidence="1">
    <location>
        <begin position="143"/>
        <end position="241"/>
    </location>
</feature>
<name>A0A7W7WRC5_9ACTN</name>
<gene>
    <name evidence="2" type="ORF">FHR38_004904</name>
</gene>
<evidence type="ECO:0000259" key="1">
    <source>
        <dbReference type="Pfam" id="PF13228"/>
    </source>
</evidence>
<organism evidence="2 3">
    <name type="scientific">Micromonospora polyrhachis</name>
    <dbReference type="NCBI Taxonomy" id="1282883"/>
    <lineage>
        <taxon>Bacteria</taxon>
        <taxon>Bacillati</taxon>
        <taxon>Actinomycetota</taxon>
        <taxon>Actinomycetes</taxon>
        <taxon>Micromonosporales</taxon>
        <taxon>Micromonosporaceae</taxon>
        <taxon>Micromonospora</taxon>
    </lineage>
</organism>
<evidence type="ECO:0000313" key="2">
    <source>
        <dbReference type="EMBL" id="MBB4961171.1"/>
    </source>
</evidence>
<dbReference type="AlphaFoldDB" id="A0A7W7WRC5"/>
<proteinExistence type="predicted"/>
<keyword evidence="3" id="KW-1185">Reference proteome</keyword>
<reference evidence="2 3" key="1">
    <citation type="submission" date="2020-08" db="EMBL/GenBank/DDBJ databases">
        <title>Sequencing the genomes of 1000 actinobacteria strains.</title>
        <authorList>
            <person name="Klenk H.-P."/>
        </authorList>
    </citation>
    <scope>NUCLEOTIDE SEQUENCE [LARGE SCALE GENOMIC DNA]</scope>
    <source>
        <strain evidence="2 3">DSM 45886</strain>
    </source>
</reference>
<dbReference type="EMBL" id="JACHJW010000001">
    <property type="protein sequence ID" value="MBB4961171.1"/>
    <property type="molecule type" value="Genomic_DNA"/>
</dbReference>
<evidence type="ECO:0000313" key="3">
    <source>
        <dbReference type="Proteomes" id="UP000578819"/>
    </source>
</evidence>
<accession>A0A7W7WRC5</accession>
<protein>
    <recommendedName>
        <fullName evidence="1">DUF4037 domain-containing protein</fullName>
    </recommendedName>
</protein>
<dbReference type="InterPro" id="IPR025117">
    <property type="entry name" value="DUF4037"/>
</dbReference>
<sequence>MQESFMSGLRLCELFYVEAVRPLLVEAYPDLRYAAGRLGTGSDVLGFDTERSVDHDWGPRLELFLAADDVVRYGERISELLSARLPKQFRGWSTHFEPPQGRVRSMAPTDGPVAHRVRVTDVGTWCDDYLGFDPRQGVTVLDWLATPGQRLAEVTGGAVFHDSIGELSGLRERLRWYPEDVWRYLLACQWLRIGEEEAFVGRTAEAGDELGSRVVTARLVRELMRLCLLLTRRFPPYSKWLGTAFAALPDAAGIAAALDAAMKADTDARRQAALCNAYEAVGEWQNSLGLADAVGATVRPFFDRPYRVIDAGRFATALLARIEDPDIAGLPPIGAIDQYVDSTAVLCQPSLVHALMATVWRGRNK</sequence>
<dbReference type="RefSeq" id="WP_312882377.1">
    <property type="nucleotide sequence ID" value="NZ_JACHJW010000001.1"/>
</dbReference>
<dbReference type="Proteomes" id="UP000578819">
    <property type="component" value="Unassembled WGS sequence"/>
</dbReference>
<dbReference type="Pfam" id="PF13228">
    <property type="entry name" value="DUF4037"/>
    <property type="match status" value="1"/>
</dbReference>